<dbReference type="PROSITE" id="PS50297">
    <property type="entry name" value="ANK_REP_REGION"/>
    <property type="match status" value="2"/>
</dbReference>
<dbReference type="SMART" id="SM00248">
    <property type="entry name" value="ANK"/>
    <property type="match status" value="2"/>
</dbReference>
<dbReference type="Proteomes" id="UP000092993">
    <property type="component" value="Unassembled WGS sequence"/>
</dbReference>
<dbReference type="Pfam" id="PF01753">
    <property type="entry name" value="zf-MYND"/>
    <property type="match status" value="1"/>
</dbReference>
<dbReference type="InterPro" id="IPR036770">
    <property type="entry name" value="Ankyrin_rpt-contain_sf"/>
</dbReference>
<dbReference type="EMBL" id="LUGG01000011">
    <property type="protein sequence ID" value="OBZ71594.1"/>
    <property type="molecule type" value="Genomic_DNA"/>
</dbReference>
<evidence type="ECO:0000256" key="4">
    <source>
        <dbReference type="ARBA" id="ARBA00022833"/>
    </source>
</evidence>
<evidence type="ECO:0000313" key="9">
    <source>
        <dbReference type="EMBL" id="OBZ71594.1"/>
    </source>
</evidence>
<keyword evidence="2" id="KW-0677">Repeat</keyword>
<name>A0A1C7M994_GRIFR</name>
<dbReference type="PROSITE" id="PS01360">
    <property type="entry name" value="ZF_MYND_1"/>
    <property type="match status" value="1"/>
</dbReference>
<sequence length="310" mass="34260">MEVGSGGLRVTAEMEELMRLPGYINNASGGQKLRDLYQKNSMSFRSDLLNRFAFMCYLGILEEVVQMVTAGVAPDLLSTETPYKFGYATLVVAGSQRACVRPIGTDYAAVMNFLLSRGTPPDVEDIVGYTALHHATMNSNARPDLARILLQKGANVNHRDRYGGVPLMGAFMNNQIPSIDLLMEFGADLDIMDADNATPNGFFLRCGPQVTAAVTKWIRKRAGEAAPMDEKKCDSCAKSDLPLKRCSKCHAAQYCSTSCQRTHWPTHKRTCQPFTPSNTVSVRPCYDDIGDLMPMAAFTRRLINQANRKQ</sequence>
<dbReference type="SUPFAM" id="SSF48403">
    <property type="entry name" value="Ankyrin repeat"/>
    <property type="match status" value="1"/>
</dbReference>
<evidence type="ECO:0000256" key="6">
    <source>
        <dbReference type="PROSITE-ProRule" id="PRU00023"/>
    </source>
</evidence>
<keyword evidence="1" id="KW-0479">Metal-binding</keyword>
<keyword evidence="3 7" id="KW-0863">Zinc-finger</keyword>
<accession>A0A1C7M994</accession>
<evidence type="ECO:0000259" key="8">
    <source>
        <dbReference type="PROSITE" id="PS50865"/>
    </source>
</evidence>
<dbReference type="SUPFAM" id="SSF144232">
    <property type="entry name" value="HIT/MYND zinc finger-like"/>
    <property type="match status" value="1"/>
</dbReference>
<dbReference type="OMA" id="GQETGYK"/>
<feature type="repeat" description="ANK" evidence="6">
    <location>
        <begin position="162"/>
        <end position="194"/>
    </location>
</feature>
<dbReference type="Gene3D" id="1.25.40.20">
    <property type="entry name" value="Ankyrin repeat-containing domain"/>
    <property type="match status" value="1"/>
</dbReference>
<evidence type="ECO:0000256" key="3">
    <source>
        <dbReference type="ARBA" id="ARBA00022771"/>
    </source>
</evidence>
<dbReference type="GO" id="GO:0008270">
    <property type="term" value="F:zinc ion binding"/>
    <property type="evidence" value="ECO:0007669"/>
    <property type="project" value="UniProtKB-KW"/>
</dbReference>
<proteinExistence type="predicted"/>
<keyword evidence="10" id="KW-1185">Reference proteome</keyword>
<gene>
    <name evidence="9" type="ORF">A0H81_08449</name>
</gene>
<evidence type="ECO:0000256" key="5">
    <source>
        <dbReference type="ARBA" id="ARBA00023043"/>
    </source>
</evidence>
<keyword evidence="4" id="KW-0862">Zinc</keyword>
<dbReference type="PANTHER" id="PTHR24171:SF9">
    <property type="entry name" value="ANKYRIN REPEAT DOMAIN-CONTAINING PROTEIN 39"/>
    <property type="match status" value="1"/>
</dbReference>
<organism evidence="9 10">
    <name type="scientific">Grifola frondosa</name>
    <name type="common">Maitake</name>
    <name type="synonym">Polyporus frondosus</name>
    <dbReference type="NCBI Taxonomy" id="5627"/>
    <lineage>
        <taxon>Eukaryota</taxon>
        <taxon>Fungi</taxon>
        <taxon>Dikarya</taxon>
        <taxon>Basidiomycota</taxon>
        <taxon>Agaricomycotina</taxon>
        <taxon>Agaricomycetes</taxon>
        <taxon>Polyporales</taxon>
        <taxon>Grifolaceae</taxon>
        <taxon>Grifola</taxon>
    </lineage>
</organism>
<dbReference type="PROSITE" id="PS50865">
    <property type="entry name" value="ZF_MYND_2"/>
    <property type="match status" value="1"/>
</dbReference>
<feature type="domain" description="MYND-type" evidence="8">
    <location>
        <begin position="233"/>
        <end position="271"/>
    </location>
</feature>
<dbReference type="InterPro" id="IPR002893">
    <property type="entry name" value="Znf_MYND"/>
</dbReference>
<dbReference type="Gene3D" id="6.10.140.2220">
    <property type="match status" value="1"/>
</dbReference>
<dbReference type="AlphaFoldDB" id="A0A1C7M994"/>
<evidence type="ECO:0000256" key="7">
    <source>
        <dbReference type="PROSITE-ProRule" id="PRU00134"/>
    </source>
</evidence>
<dbReference type="PROSITE" id="PS50088">
    <property type="entry name" value="ANK_REPEAT"/>
    <property type="match status" value="2"/>
</dbReference>
<dbReference type="Pfam" id="PF12796">
    <property type="entry name" value="Ank_2"/>
    <property type="match status" value="1"/>
</dbReference>
<reference evidence="9 10" key="1">
    <citation type="submission" date="2016-03" db="EMBL/GenBank/DDBJ databases">
        <title>Whole genome sequencing of Grifola frondosa 9006-11.</title>
        <authorList>
            <person name="Min B."/>
            <person name="Park H."/>
            <person name="Kim J.-G."/>
            <person name="Cho H."/>
            <person name="Oh Y.-L."/>
            <person name="Kong W.-S."/>
            <person name="Choi I.-G."/>
        </authorList>
    </citation>
    <scope>NUCLEOTIDE SEQUENCE [LARGE SCALE GENOMIC DNA]</scope>
    <source>
        <strain evidence="9 10">9006-11</strain>
    </source>
</reference>
<evidence type="ECO:0000313" key="10">
    <source>
        <dbReference type="Proteomes" id="UP000092993"/>
    </source>
</evidence>
<evidence type="ECO:0000256" key="2">
    <source>
        <dbReference type="ARBA" id="ARBA00022737"/>
    </source>
</evidence>
<keyword evidence="5 6" id="KW-0040">ANK repeat</keyword>
<dbReference type="OrthoDB" id="194358at2759"/>
<protein>
    <recommendedName>
        <fullName evidence="8">MYND-type domain-containing protein</fullName>
    </recommendedName>
</protein>
<dbReference type="PANTHER" id="PTHR24171">
    <property type="entry name" value="ANKYRIN REPEAT DOMAIN-CONTAINING PROTEIN 39-RELATED"/>
    <property type="match status" value="1"/>
</dbReference>
<comment type="caution">
    <text evidence="9">The sequence shown here is derived from an EMBL/GenBank/DDBJ whole genome shotgun (WGS) entry which is preliminary data.</text>
</comment>
<dbReference type="InterPro" id="IPR002110">
    <property type="entry name" value="Ankyrin_rpt"/>
</dbReference>
<feature type="repeat" description="ANK" evidence="6">
    <location>
        <begin position="127"/>
        <end position="161"/>
    </location>
</feature>
<evidence type="ECO:0000256" key="1">
    <source>
        <dbReference type="ARBA" id="ARBA00022723"/>
    </source>
</evidence>
<dbReference type="STRING" id="5627.A0A1C7M994"/>